<evidence type="ECO:0000313" key="2">
    <source>
        <dbReference type="Proteomes" id="UP000659388"/>
    </source>
</evidence>
<comment type="caution">
    <text evidence="1">The sequence shown here is derived from an EMBL/GenBank/DDBJ whole genome shotgun (WGS) entry which is preliminary data.</text>
</comment>
<reference evidence="1" key="1">
    <citation type="submission" date="2021-01" db="EMBL/GenBank/DDBJ databases">
        <title>Fulvivirga kasyanovii gen. nov., sp nov., a novel member of the phylum Bacteroidetes isolated from seawater in a mussel farm.</title>
        <authorList>
            <person name="Zhao L.-H."/>
            <person name="Wang Z.-J."/>
        </authorList>
    </citation>
    <scope>NUCLEOTIDE SEQUENCE</scope>
    <source>
        <strain evidence="1">2943</strain>
    </source>
</reference>
<protein>
    <submittedName>
        <fullName evidence="1">Uncharacterized protein</fullName>
    </submittedName>
</protein>
<dbReference type="EMBL" id="JAESIY010000010">
    <property type="protein sequence ID" value="MBL3658023.1"/>
    <property type="molecule type" value="Genomic_DNA"/>
</dbReference>
<sequence>MNKTLSIMINFSLKKINWNIRKSMNNTVDSSYMKHFDDAVSNLELNLQEERVKTSF</sequence>
<dbReference type="Proteomes" id="UP000659388">
    <property type="component" value="Unassembled WGS sequence"/>
</dbReference>
<keyword evidence="2" id="KW-1185">Reference proteome</keyword>
<gene>
    <name evidence="1" type="ORF">JL102_17865</name>
</gene>
<proteinExistence type="predicted"/>
<organism evidence="1 2">
    <name type="scientific">Fulvivirga sediminis</name>
    <dbReference type="NCBI Taxonomy" id="2803949"/>
    <lineage>
        <taxon>Bacteria</taxon>
        <taxon>Pseudomonadati</taxon>
        <taxon>Bacteroidota</taxon>
        <taxon>Cytophagia</taxon>
        <taxon>Cytophagales</taxon>
        <taxon>Fulvivirgaceae</taxon>
        <taxon>Fulvivirga</taxon>
    </lineage>
</organism>
<evidence type="ECO:0000313" key="1">
    <source>
        <dbReference type="EMBL" id="MBL3658023.1"/>
    </source>
</evidence>
<accession>A0A937FCQ8</accession>
<dbReference type="AlphaFoldDB" id="A0A937FCQ8"/>
<name>A0A937FCQ8_9BACT</name>